<proteinExistence type="inferred from homology"/>
<dbReference type="Proteomes" id="UP000776164">
    <property type="component" value="Unassembled WGS sequence"/>
</dbReference>
<evidence type="ECO:0000313" key="3">
    <source>
        <dbReference type="Proteomes" id="UP000776164"/>
    </source>
</evidence>
<accession>A0ABS2L1D2</accession>
<dbReference type="SUPFAM" id="SSF143120">
    <property type="entry name" value="YefM-like"/>
    <property type="match status" value="1"/>
</dbReference>
<name>A0ABS2L1D2_9MICO</name>
<protein>
    <submittedName>
        <fullName evidence="2">Prevent-host-death family protein</fullName>
    </submittedName>
</protein>
<sequence>MKTIAHRELRNDSAVVLRAVQAGETFEITNNGEVVAILSAPNSEALRGVAHRSPLSHGLFADLPRAATEQTVRQLLDELRDDR</sequence>
<comment type="caution">
    <text evidence="2">The sequence shown here is derived from an EMBL/GenBank/DDBJ whole genome shotgun (WGS) entry which is preliminary data.</text>
</comment>
<organism evidence="2 3">
    <name type="scientific">Subtercola frigoramans</name>
    <dbReference type="NCBI Taxonomy" id="120298"/>
    <lineage>
        <taxon>Bacteria</taxon>
        <taxon>Bacillati</taxon>
        <taxon>Actinomycetota</taxon>
        <taxon>Actinomycetes</taxon>
        <taxon>Micrococcales</taxon>
        <taxon>Microbacteriaceae</taxon>
        <taxon>Subtercola</taxon>
    </lineage>
</organism>
<dbReference type="EMBL" id="JAFBBU010000001">
    <property type="protein sequence ID" value="MBM7470891.1"/>
    <property type="molecule type" value="Genomic_DNA"/>
</dbReference>
<dbReference type="RefSeq" id="WP_205106581.1">
    <property type="nucleotide sequence ID" value="NZ_BAAAHT010000018.1"/>
</dbReference>
<dbReference type="Gene3D" id="3.40.1620.10">
    <property type="entry name" value="YefM-like domain"/>
    <property type="match status" value="1"/>
</dbReference>
<keyword evidence="3" id="KW-1185">Reference proteome</keyword>
<evidence type="ECO:0000256" key="1">
    <source>
        <dbReference type="ARBA" id="ARBA00009981"/>
    </source>
</evidence>
<evidence type="ECO:0000313" key="2">
    <source>
        <dbReference type="EMBL" id="MBM7470891.1"/>
    </source>
</evidence>
<reference evidence="2 3" key="1">
    <citation type="submission" date="2021-01" db="EMBL/GenBank/DDBJ databases">
        <title>Sequencing the genomes of 1000 actinobacteria strains.</title>
        <authorList>
            <person name="Klenk H.-P."/>
        </authorList>
    </citation>
    <scope>NUCLEOTIDE SEQUENCE [LARGE SCALE GENOMIC DNA]</scope>
    <source>
        <strain evidence="2 3">DSM 13057</strain>
    </source>
</reference>
<dbReference type="InterPro" id="IPR036165">
    <property type="entry name" value="YefM-like_sf"/>
</dbReference>
<gene>
    <name evidence="2" type="ORF">JOE66_000525</name>
</gene>
<dbReference type="NCBIfam" id="TIGR01552">
    <property type="entry name" value="phd_fam"/>
    <property type="match status" value="1"/>
</dbReference>
<comment type="similarity">
    <text evidence="1">Belongs to the phD/YefM antitoxin family.</text>
</comment>